<gene>
    <name evidence="3" type="ORF">VNE69_06171</name>
</gene>
<comment type="subcellular location">
    <subcellularLocation>
        <location evidence="1">Nucleus</location>
    </subcellularLocation>
</comment>
<evidence type="ECO:0000313" key="4">
    <source>
        <dbReference type="Proteomes" id="UP001334084"/>
    </source>
</evidence>
<dbReference type="AlphaFoldDB" id="A0AAX4JCZ6"/>
<dbReference type="PANTHER" id="PTHR45922:SF1">
    <property type="entry name" value="CLEAVAGE AND POLYADENYLATION SPECIFICITY FACTOR SUBUNIT 2"/>
    <property type="match status" value="1"/>
</dbReference>
<protein>
    <recommendedName>
        <fullName evidence="1">Cleavage and polyadenylation specificity factor subunit 2</fullName>
    </recommendedName>
    <alternativeName>
        <fullName evidence="1">Cleavage and polyadenylation specificity factor 100 kDa subunit</fullName>
    </alternativeName>
</protein>
<keyword evidence="1" id="KW-0539">Nucleus</keyword>
<keyword evidence="1" id="KW-0507">mRNA processing</keyword>
<dbReference type="KEGG" id="vnx:VNE69_06171"/>
<dbReference type="Pfam" id="PF16661">
    <property type="entry name" value="Lactamase_B_6"/>
    <property type="match status" value="1"/>
</dbReference>
<dbReference type="SUPFAM" id="SSF56281">
    <property type="entry name" value="Metallo-hydrolase/oxidoreductase"/>
    <property type="match status" value="1"/>
</dbReference>
<evidence type="ECO:0000313" key="3">
    <source>
        <dbReference type="EMBL" id="WUR03852.1"/>
    </source>
</evidence>
<evidence type="ECO:0000259" key="2">
    <source>
        <dbReference type="Pfam" id="PF16661"/>
    </source>
</evidence>
<accession>A0AAX4JCZ6</accession>
<dbReference type="GO" id="GO:0005847">
    <property type="term" value="C:mRNA cleavage and polyadenylation specificity factor complex"/>
    <property type="evidence" value="ECO:0007669"/>
    <property type="project" value="InterPro"/>
</dbReference>
<dbReference type="InterPro" id="IPR036866">
    <property type="entry name" value="RibonucZ/Hydroxyglut_hydro"/>
</dbReference>
<dbReference type="InterPro" id="IPR027075">
    <property type="entry name" value="CPSF2"/>
</dbReference>
<reference evidence="3" key="1">
    <citation type="journal article" date="2024" name="BMC Genomics">
        <title>Functional annotation of a divergent genome using sequence and structure-based similarity.</title>
        <authorList>
            <person name="Svedberg D."/>
            <person name="Winiger R.R."/>
            <person name="Berg A."/>
            <person name="Sharma H."/>
            <person name="Tellgren-Roth C."/>
            <person name="Debrunner-Vossbrinck B.A."/>
            <person name="Vossbrinck C.R."/>
            <person name="Barandun J."/>
        </authorList>
    </citation>
    <scope>NUCLEOTIDE SEQUENCE</scope>
    <source>
        <strain evidence="3">Illinois isolate</strain>
    </source>
</reference>
<dbReference type="Gene3D" id="3.60.15.10">
    <property type="entry name" value="Ribonuclease Z/Hydroxyacylglutathione hydrolase-like"/>
    <property type="match status" value="2"/>
</dbReference>
<dbReference type="EMBL" id="CP142731">
    <property type="protein sequence ID" value="WUR03852.1"/>
    <property type="molecule type" value="Genomic_DNA"/>
</dbReference>
<dbReference type="InterPro" id="IPR001279">
    <property type="entry name" value="Metallo-B-lactamas"/>
</dbReference>
<keyword evidence="4" id="KW-1185">Reference proteome</keyword>
<dbReference type="RefSeq" id="XP_065329997.1">
    <property type="nucleotide sequence ID" value="XM_065473925.1"/>
</dbReference>
<proteinExistence type="inferred from homology"/>
<comment type="similarity">
    <text evidence="1">Belongs to the metallo-beta-lactamase superfamily. RNA-metabolizing metallo-beta-lactamase-like family. CPSF2/YSH1 subfamily.</text>
</comment>
<keyword evidence="1" id="KW-0694">RNA-binding</keyword>
<dbReference type="GeneID" id="90541668"/>
<feature type="domain" description="Metallo-beta-lactamase" evidence="2">
    <location>
        <begin position="93"/>
        <end position="158"/>
    </location>
</feature>
<organism evidence="3 4">
    <name type="scientific">Vairimorpha necatrix</name>
    <dbReference type="NCBI Taxonomy" id="6039"/>
    <lineage>
        <taxon>Eukaryota</taxon>
        <taxon>Fungi</taxon>
        <taxon>Fungi incertae sedis</taxon>
        <taxon>Microsporidia</taxon>
        <taxon>Nosematidae</taxon>
        <taxon>Vairimorpha</taxon>
    </lineage>
</organism>
<dbReference type="Proteomes" id="UP001334084">
    <property type="component" value="Chromosome 6"/>
</dbReference>
<dbReference type="PANTHER" id="PTHR45922">
    <property type="entry name" value="CLEAVAGE AND POLYADENYLATION SPECIFICITY FACTOR SUBUNIT 2"/>
    <property type="match status" value="1"/>
</dbReference>
<evidence type="ECO:0000256" key="1">
    <source>
        <dbReference type="RuleBase" id="RU365006"/>
    </source>
</evidence>
<name>A0AAX4JCZ6_9MICR</name>
<dbReference type="GO" id="GO:0003723">
    <property type="term" value="F:RNA binding"/>
    <property type="evidence" value="ECO:0007669"/>
    <property type="project" value="UniProtKB-KW"/>
</dbReference>
<sequence>MKNNITFQPLISPSIYCHLLSINNTKILINSGGNESFYTQEILNIINSCDCILITSFDLECINSLFLILNQGFFKPVYMSVPVKEFFLIFHEKEYKNIYDVKYLQPFNVNDVQICAFNAGNSLGASLYKITSNRENIYIGYNINHRKENHLNGVDLKKITDSYVFITNSKYCYKENINHNIRNDQFISLIKNVFNTKSKKLIIYISYTRFHELGIILNNIKDKKIIIFDKFIEKFINKSKNMVEWSNSKLIEENDVYEYSNLERVEYFTKLGVFDICVVLNDDITILDKYNNENLSVLFIDKKIDIKNMPVYEYKGIYEIQEENESEELLSESSDEEIIKHWSEEKHEIRFYDSETNVLDKNSYNMTDNITDKISYNMTNNITDKNDEKRSYNMFDKQNNNITESYNMSDNITENYNKQKYFNKRKYFNDYNSLFQETYKYFYDSENSENFLPKKFFKIQNFLKFPTKKKIRNFDNYGEYVDQFKFQIKLPKLIIKEDTTPVKIYKESKTLFKLGITPKFKILNFNLQGSSDLKNIKVVLQNTESKKILIVEDDFLCSKFMYNNLLCSVKNVQICNKLVNLSSSTNINIFNVSDIINNISKVVKLENMNIFRFIGRKEEKNIKFIKEAEKISACDFNDLRKKIVGVNLKIERIGDSFVVQDKVVIKLENEKILLEGEEGEVYNYMRDLLYENILQL</sequence>
<dbReference type="GO" id="GO:0006398">
    <property type="term" value="P:mRNA 3'-end processing by stem-loop binding and cleavage"/>
    <property type="evidence" value="ECO:0007669"/>
    <property type="project" value="InterPro"/>
</dbReference>